<accession>A0ABS2W9D0</accession>
<feature type="transmembrane region" description="Helical" evidence="8">
    <location>
        <begin position="161"/>
        <end position="183"/>
    </location>
</feature>
<organism evidence="9 10">
    <name type="scientific">Amphritea pacifica</name>
    <dbReference type="NCBI Taxonomy" id="2811233"/>
    <lineage>
        <taxon>Bacteria</taxon>
        <taxon>Pseudomonadati</taxon>
        <taxon>Pseudomonadota</taxon>
        <taxon>Gammaproteobacteria</taxon>
        <taxon>Oceanospirillales</taxon>
        <taxon>Oceanospirillaceae</taxon>
        <taxon>Amphritea</taxon>
    </lineage>
</organism>
<sequence>MITICSYHVFVFSATLVAHLRLNTPPFFERVRSKLLDSATLVLLGAGLITGFSKFSVGGMGMLILPLLMITHSGPEALGIMVPMYIVTDLVVISLYSKQVNWGVLLRLLPLQLLGMIMGSWLLADMSASVFSWLIGSIIIGMVSLSWWLEHHDAAFMRQPAMASCVGLVTGVISMTASAAGPLMSLYMLEQKLTRTAYISTRAFFFLIIDLAKIPMLLSLGYLNMETTLTGIKALPAVAIGAFIGFLLLRSLKLTQFKWIIRGMAAVAAIKLFMFS</sequence>
<reference evidence="9 10" key="1">
    <citation type="submission" date="2021-02" db="EMBL/GenBank/DDBJ databases">
        <title>A novel species of genus Amphritea isolated from a fishpond in China.</title>
        <authorList>
            <person name="Lu H."/>
        </authorList>
    </citation>
    <scope>NUCLEOTIDE SEQUENCE [LARGE SCALE GENOMIC DNA]</scope>
    <source>
        <strain evidence="9 10">RP18W</strain>
    </source>
</reference>
<keyword evidence="4 8" id="KW-1003">Cell membrane</keyword>
<dbReference type="InterPro" id="IPR002781">
    <property type="entry name" value="TM_pro_TauE-like"/>
</dbReference>
<feature type="transmembrane region" description="Helical" evidence="8">
    <location>
        <begin position="235"/>
        <end position="253"/>
    </location>
</feature>
<evidence type="ECO:0000256" key="1">
    <source>
        <dbReference type="ARBA" id="ARBA00004651"/>
    </source>
</evidence>
<dbReference type="Proteomes" id="UP000760472">
    <property type="component" value="Unassembled WGS sequence"/>
</dbReference>
<gene>
    <name evidence="9" type="ORF">JW498_13195</name>
</gene>
<evidence type="ECO:0000256" key="4">
    <source>
        <dbReference type="ARBA" id="ARBA00022475"/>
    </source>
</evidence>
<evidence type="ECO:0000256" key="6">
    <source>
        <dbReference type="ARBA" id="ARBA00022989"/>
    </source>
</evidence>
<keyword evidence="6 8" id="KW-1133">Transmembrane helix</keyword>
<name>A0ABS2W9D0_9GAMM</name>
<feature type="transmembrane region" description="Helical" evidence="8">
    <location>
        <begin position="77"/>
        <end position="97"/>
    </location>
</feature>
<protein>
    <recommendedName>
        <fullName evidence="8">Probable membrane transporter protein</fullName>
    </recommendedName>
</protein>
<dbReference type="InterPro" id="IPR052017">
    <property type="entry name" value="TSUP"/>
</dbReference>
<comment type="subcellular location">
    <subcellularLocation>
        <location evidence="1 8">Cell membrane</location>
        <topology evidence="1 8">Multi-pass membrane protein</topology>
    </subcellularLocation>
</comment>
<evidence type="ECO:0000313" key="9">
    <source>
        <dbReference type="EMBL" id="MBN0988322.1"/>
    </source>
</evidence>
<proteinExistence type="inferred from homology"/>
<evidence type="ECO:0000256" key="2">
    <source>
        <dbReference type="ARBA" id="ARBA00009142"/>
    </source>
</evidence>
<comment type="caution">
    <text evidence="9">The sequence shown here is derived from an EMBL/GenBank/DDBJ whole genome shotgun (WGS) entry which is preliminary data.</text>
</comment>
<keyword evidence="3" id="KW-0813">Transport</keyword>
<evidence type="ECO:0000313" key="10">
    <source>
        <dbReference type="Proteomes" id="UP000760472"/>
    </source>
</evidence>
<feature type="transmembrane region" description="Helical" evidence="8">
    <location>
        <begin position="203"/>
        <end position="223"/>
    </location>
</feature>
<feature type="transmembrane region" description="Helical" evidence="8">
    <location>
        <begin position="130"/>
        <end position="149"/>
    </location>
</feature>
<keyword evidence="5 8" id="KW-0812">Transmembrane</keyword>
<evidence type="ECO:0000256" key="5">
    <source>
        <dbReference type="ARBA" id="ARBA00022692"/>
    </source>
</evidence>
<keyword evidence="7 8" id="KW-0472">Membrane</keyword>
<keyword evidence="10" id="KW-1185">Reference proteome</keyword>
<evidence type="ECO:0000256" key="7">
    <source>
        <dbReference type="ARBA" id="ARBA00023136"/>
    </source>
</evidence>
<evidence type="ECO:0000256" key="8">
    <source>
        <dbReference type="RuleBase" id="RU363041"/>
    </source>
</evidence>
<dbReference type="PANTHER" id="PTHR30269">
    <property type="entry name" value="TRANSMEMBRANE PROTEIN YFCA"/>
    <property type="match status" value="1"/>
</dbReference>
<feature type="transmembrane region" description="Helical" evidence="8">
    <location>
        <begin position="104"/>
        <end position="124"/>
    </location>
</feature>
<dbReference type="EMBL" id="JAFFZP010000020">
    <property type="protein sequence ID" value="MBN0988322.1"/>
    <property type="molecule type" value="Genomic_DNA"/>
</dbReference>
<dbReference type="Pfam" id="PF01925">
    <property type="entry name" value="TauE"/>
    <property type="match status" value="1"/>
</dbReference>
<comment type="similarity">
    <text evidence="2 8">Belongs to the 4-toluene sulfonate uptake permease (TSUP) (TC 2.A.102) family.</text>
</comment>
<evidence type="ECO:0000256" key="3">
    <source>
        <dbReference type="ARBA" id="ARBA00022448"/>
    </source>
</evidence>
<feature type="transmembrane region" description="Helical" evidence="8">
    <location>
        <begin position="35"/>
        <end position="57"/>
    </location>
</feature>
<dbReference type="PANTHER" id="PTHR30269:SF37">
    <property type="entry name" value="MEMBRANE TRANSPORTER PROTEIN"/>
    <property type="match status" value="1"/>
</dbReference>